<dbReference type="InterPro" id="IPR023584">
    <property type="entry name" value="Ribosome_recyc_fac_dom"/>
</dbReference>
<protein>
    <recommendedName>
        <fullName evidence="3">Ribosome-recycling factor</fullName>
        <shortName evidence="3">RRF</shortName>
    </recommendedName>
    <alternativeName>
        <fullName evidence="3">Ribosome-releasing factor</fullName>
    </alternativeName>
</protein>
<dbReference type="InterPro" id="IPR002661">
    <property type="entry name" value="Ribosome_recyc_fac"/>
</dbReference>
<keyword evidence="7" id="KW-1185">Reference proteome</keyword>
<gene>
    <name evidence="3" type="primary">frr</name>
    <name evidence="6" type="ORF">J2S15_003694</name>
</gene>
<evidence type="ECO:0000259" key="5">
    <source>
        <dbReference type="Pfam" id="PF01765"/>
    </source>
</evidence>
<keyword evidence="3" id="KW-0963">Cytoplasm</keyword>
<dbReference type="EMBL" id="JAUSUR010000008">
    <property type="protein sequence ID" value="MDQ0362933.1"/>
    <property type="molecule type" value="Genomic_DNA"/>
</dbReference>
<dbReference type="Pfam" id="PF01765">
    <property type="entry name" value="RRF"/>
    <property type="match status" value="1"/>
</dbReference>
<feature type="domain" description="Ribosome recycling factor" evidence="5">
    <location>
        <begin position="19"/>
        <end position="179"/>
    </location>
</feature>
<dbReference type="RefSeq" id="WP_307411205.1">
    <property type="nucleotide sequence ID" value="NZ_JAUSUR010000008.1"/>
</dbReference>
<dbReference type="CDD" id="cd00520">
    <property type="entry name" value="RRF"/>
    <property type="match status" value="1"/>
</dbReference>
<evidence type="ECO:0000256" key="2">
    <source>
        <dbReference type="ARBA" id="ARBA00022917"/>
    </source>
</evidence>
<dbReference type="HAMAP" id="MF_00040">
    <property type="entry name" value="RRF"/>
    <property type="match status" value="1"/>
</dbReference>
<dbReference type="Proteomes" id="UP001230220">
    <property type="component" value="Unassembled WGS sequence"/>
</dbReference>
<dbReference type="NCBIfam" id="TIGR00496">
    <property type="entry name" value="frr"/>
    <property type="match status" value="1"/>
</dbReference>
<evidence type="ECO:0000256" key="3">
    <source>
        <dbReference type="HAMAP-Rule" id="MF_00040"/>
    </source>
</evidence>
<accession>A0ABU0E8A2</accession>
<dbReference type="InterPro" id="IPR036191">
    <property type="entry name" value="RRF_sf"/>
</dbReference>
<dbReference type="PANTHER" id="PTHR20982:SF3">
    <property type="entry name" value="MITOCHONDRIAL RIBOSOME RECYCLING FACTOR PSEUDO 1"/>
    <property type="match status" value="1"/>
</dbReference>
<dbReference type="Gene3D" id="1.10.132.20">
    <property type="entry name" value="Ribosome-recycling factor"/>
    <property type="match status" value="1"/>
</dbReference>
<dbReference type="SUPFAM" id="SSF55194">
    <property type="entry name" value="Ribosome recycling factor, RRF"/>
    <property type="match status" value="1"/>
</dbReference>
<organism evidence="6 7">
    <name type="scientific">Breznakia pachnodae</name>
    <dbReference type="NCBI Taxonomy" id="265178"/>
    <lineage>
        <taxon>Bacteria</taxon>
        <taxon>Bacillati</taxon>
        <taxon>Bacillota</taxon>
        <taxon>Erysipelotrichia</taxon>
        <taxon>Erysipelotrichales</taxon>
        <taxon>Erysipelotrichaceae</taxon>
        <taxon>Breznakia</taxon>
    </lineage>
</organism>
<reference evidence="6 7" key="1">
    <citation type="submission" date="2023-07" db="EMBL/GenBank/DDBJ databases">
        <title>Genomic Encyclopedia of Type Strains, Phase IV (KMG-IV): sequencing the most valuable type-strain genomes for metagenomic binning, comparative biology and taxonomic classification.</title>
        <authorList>
            <person name="Goeker M."/>
        </authorList>
    </citation>
    <scope>NUCLEOTIDE SEQUENCE [LARGE SCALE GENOMIC DNA]</scope>
    <source>
        <strain evidence="6 7">DSM 16784</strain>
    </source>
</reference>
<comment type="subcellular location">
    <subcellularLocation>
        <location evidence="3">Cytoplasm</location>
    </subcellularLocation>
</comment>
<comment type="caution">
    <text evidence="6">The sequence shown here is derived from an EMBL/GenBank/DDBJ whole genome shotgun (WGS) entry which is preliminary data.</text>
</comment>
<keyword evidence="2 3" id="KW-0648">Protein biosynthesis</keyword>
<sequence>MQEILNNTKERMEKAIETLRHNLVDIRTGRANPAILDRVEVNYYGSPTPVNQMASIQVVEGRQLAIKPYDKSLVKDMESAINAADLGYPVTNDGDTLRINIPPLTEETRKSLSKDASKIGEESKIAIRNIRRDANDAAKKSDELNEDLKKDAQERIQKLTDEYVKKIDDTVKDKVEEIMSI</sequence>
<dbReference type="PANTHER" id="PTHR20982">
    <property type="entry name" value="RIBOSOME RECYCLING FACTOR"/>
    <property type="match status" value="1"/>
</dbReference>
<comment type="similarity">
    <text evidence="1 3">Belongs to the RRF family.</text>
</comment>
<dbReference type="Gene3D" id="3.30.1360.40">
    <property type="match status" value="1"/>
</dbReference>
<feature type="coiled-coil region" evidence="4">
    <location>
        <begin position="127"/>
        <end position="169"/>
    </location>
</feature>
<name>A0ABU0E8A2_9FIRM</name>
<keyword evidence="4" id="KW-0175">Coiled coil</keyword>
<evidence type="ECO:0000313" key="6">
    <source>
        <dbReference type="EMBL" id="MDQ0362933.1"/>
    </source>
</evidence>
<evidence type="ECO:0000256" key="4">
    <source>
        <dbReference type="SAM" id="Coils"/>
    </source>
</evidence>
<evidence type="ECO:0000313" key="7">
    <source>
        <dbReference type="Proteomes" id="UP001230220"/>
    </source>
</evidence>
<proteinExistence type="inferred from homology"/>
<comment type="function">
    <text evidence="3">Responsible for the release of ribosomes from messenger RNA at the termination of protein biosynthesis. May increase the efficiency of translation by recycling ribosomes from one round of translation to another.</text>
</comment>
<evidence type="ECO:0000256" key="1">
    <source>
        <dbReference type="ARBA" id="ARBA00005912"/>
    </source>
</evidence>